<dbReference type="SUPFAM" id="SSF56935">
    <property type="entry name" value="Porins"/>
    <property type="match status" value="1"/>
</dbReference>
<evidence type="ECO:0000256" key="7">
    <source>
        <dbReference type="ARBA" id="ARBA00022729"/>
    </source>
</evidence>
<evidence type="ECO:0000256" key="12">
    <source>
        <dbReference type="ARBA" id="ARBA00033358"/>
    </source>
</evidence>
<evidence type="ECO:0000256" key="6">
    <source>
        <dbReference type="ARBA" id="ARBA00022692"/>
    </source>
</evidence>
<keyword evidence="5" id="KW-1134">Transmembrane beta strand</keyword>
<protein>
    <recommendedName>
        <fullName evidence="3">Long-chain fatty acid transport protein</fullName>
    </recommendedName>
    <alternativeName>
        <fullName evidence="12">Outer membrane FadL protein</fullName>
    </alternativeName>
    <alternativeName>
        <fullName evidence="11">Outer membrane flp protein</fullName>
    </alternativeName>
</protein>
<comment type="similarity">
    <text evidence="2">Belongs to the OmpP1/FadL family.</text>
</comment>
<dbReference type="InterPro" id="IPR005017">
    <property type="entry name" value="OMPP1/FadL/TodX"/>
</dbReference>
<name>A0A8S0FPE2_ECOLX</name>
<proteinExistence type="inferred from homology"/>
<evidence type="ECO:0000256" key="1">
    <source>
        <dbReference type="ARBA" id="ARBA00004571"/>
    </source>
</evidence>
<dbReference type="PANTHER" id="PTHR35093:SF3">
    <property type="entry name" value="LONG-CHAIN FATTY ACID TRANSPORT PROTEIN"/>
    <property type="match status" value="1"/>
</dbReference>
<evidence type="ECO:0000256" key="2">
    <source>
        <dbReference type="ARBA" id="ARBA00008163"/>
    </source>
</evidence>
<evidence type="ECO:0000256" key="5">
    <source>
        <dbReference type="ARBA" id="ARBA00022452"/>
    </source>
</evidence>
<comment type="subcellular location">
    <subcellularLocation>
        <location evidence="1">Cell outer membrane</location>
        <topology evidence="1">Multi-pass membrane protein</topology>
    </subcellularLocation>
</comment>
<dbReference type="Pfam" id="PF03349">
    <property type="entry name" value="Toluene_X"/>
    <property type="match status" value="1"/>
</dbReference>
<keyword evidence="4" id="KW-0813">Transport</keyword>
<keyword evidence="10" id="KW-0998">Cell outer membrane</keyword>
<keyword evidence="9" id="KW-0472">Membrane</keyword>
<evidence type="ECO:0000256" key="10">
    <source>
        <dbReference type="ARBA" id="ARBA00023237"/>
    </source>
</evidence>
<evidence type="ECO:0000313" key="15">
    <source>
        <dbReference type="Proteomes" id="UP000467488"/>
    </source>
</evidence>
<dbReference type="Gene3D" id="2.40.160.60">
    <property type="entry name" value="Outer membrane protein transport protein (OMPP1/FadL/TodX)"/>
    <property type="match status" value="1"/>
</dbReference>
<sequence length="459" mass="50078">MVMSQKTLFTKSALAVAVALISTQAWSAGFQLNEFSSSGLGRAYSGEGAIADDAGNVSRNPALITMFDRPTFSAGAVYIDPDVDITGHSNLTGQSANAKNIAPTAWVPNLHFVAPINAPHLPLNKPDQFGWGASITSNYGLATEFTDNYAAGIYGGKTDLQTINLNLSGAYRLNNSWSFGLGFDAVYAKAKIERYAGSLGPLLSQQLIAQGVPASLTNGINTPDSQIAHLKGDEWGFGWNAGILYELDKDNRWGLTYRSEVKIDFDGDYKSSINPNLNNILGNMGLPYGTMGASLTQNGSLTLNLPEMWEISGYNRVAPQWAIHYSMAYTSWSQFQELKAKGDSGQTLFYKDEGFRDAYRIALGTTYYYDKNWTFRTGIAYDDSPVPADKRSISIPDQDRLWLSAGLTYAFNEDASIDVGASYMHGQKVKFTEGEGAAAYSFESEGKAWLFGTNFNYAF</sequence>
<dbReference type="Proteomes" id="UP000467488">
    <property type="component" value="Chromosome"/>
</dbReference>
<keyword evidence="7 13" id="KW-0732">Signal</keyword>
<keyword evidence="8" id="KW-0445">Lipid transport</keyword>
<dbReference type="EMBL" id="AP022360">
    <property type="protein sequence ID" value="BBU82226.1"/>
    <property type="molecule type" value="Genomic_DNA"/>
</dbReference>
<evidence type="ECO:0000256" key="13">
    <source>
        <dbReference type="SAM" id="SignalP"/>
    </source>
</evidence>
<dbReference type="AlphaFoldDB" id="A0A8S0FPE2"/>
<evidence type="ECO:0000256" key="8">
    <source>
        <dbReference type="ARBA" id="ARBA00023055"/>
    </source>
</evidence>
<dbReference type="FunFam" id="2.40.160.60:FF:000001">
    <property type="entry name" value="Long-chain fatty acid transporter FadL"/>
    <property type="match status" value="1"/>
</dbReference>
<accession>A0A8S0FPE2</accession>
<dbReference type="PANTHER" id="PTHR35093">
    <property type="entry name" value="OUTER MEMBRANE PROTEIN NMB0088-RELATED"/>
    <property type="match status" value="1"/>
</dbReference>
<feature type="chain" id="PRO_5035824413" description="Long-chain fatty acid transport protein" evidence="13">
    <location>
        <begin position="28"/>
        <end position="459"/>
    </location>
</feature>
<reference evidence="14 15" key="1">
    <citation type="submission" date="2020-01" db="EMBL/GenBank/DDBJ databases">
        <title>Dynamics of blaIMP-6 dissemination in carbapenem resistant Enterobacteriacea isolated from regional surveillance in Osaka, Japan.</title>
        <authorList>
            <person name="Abe R."/>
            <person name="Akeda Y."/>
            <person name="Sugawara Y."/>
            <person name="Yamamoto N."/>
            <person name="Tomono K."/>
            <person name="Takeuchi D."/>
            <person name="Kawahara R."/>
            <person name="Hamada S."/>
        </authorList>
    </citation>
    <scope>NUCLEOTIDE SEQUENCE [LARGE SCALE GENOMIC DNA]</scope>
    <source>
        <strain evidence="14 15">E300</strain>
    </source>
</reference>
<dbReference type="NCBIfam" id="NF007988">
    <property type="entry name" value="PRK10716.1"/>
    <property type="match status" value="1"/>
</dbReference>
<keyword evidence="6" id="KW-0812">Transmembrane</keyword>
<evidence type="ECO:0000256" key="4">
    <source>
        <dbReference type="ARBA" id="ARBA00022448"/>
    </source>
</evidence>
<evidence type="ECO:0000256" key="11">
    <source>
        <dbReference type="ARBA" id="ARBA00031886"/>
    </source>
</evidence>
<dbReference type="GO" id="GO:0015483">
    <property type="term" value="F:long-chain fatty acid transporting porin activity"/>
    <property type="evidence" value="ECO:0007669"/>
    <property type="project" value="TreeGrafter"/>
</dbReference>
<organism evidence="14 15">
    <name type="scientific">Escherichia coli</name>
    <dbReference type="NCBI Taxonomy" id="562"/>
    <lineage>
        <taxon>Bacteria</taxon>
        <taxon>Pseudomonadati</taxon>
        <taxon>Pseudomonadota</taxon>
        <taxon>Gammaproteobacteria</taxon>
        <taxon>Enterobacterales</taxon>
        <taxon>Enterobacteriaceae</taxon>
        <taxon>Escherichia</taxon>
    </lineage>
</organism>
<feature type="signal peptide" evidence="13">
    <location>
        <begin position="1"/>
        <end position="27"/>
    </location>
</feature>
<evidence type="ECO:0000313" key="14">
    <source>
        <dbReference type="EMBL" id="BBU82226.1"/>
    </source>
</evidence>
<gene>
    <name evidence="14" type="ORF">EIMP300_36260</name>
</gene>
<evidence type="ECO:0000256" key="3">
    <source>
        <dbReference type="ARBA" id="ARBA00015869"/>
    </source>
</evidence>
<dbReference type="GO" id="GO:0009279">
    <property type="term" value="C:cell outer membrane"/>
    <property type="evidence" value="ECO:0007669"/>
    <property type="project" value="UniProtKB-SubCell"/>
</dbReference>
<evidence type="ECO:0000256" key="9">
    <source>
        <dbReference type="ARBA" id="ARBA00023136"/>
    </source>
</evidence>